<dbReference type="Proteomes" id="UP000485058">
    <property type="component" value="Unassembled WGS sequence"/>
</dbReference>
<protein>
    <submittedName>
        <fullName evidence="2">Uncharacterized protein</fullName>
    </submittedName>
</protein>
<sequence length="196" mass="21565">MAWRNSGSGCAAGQCRAQWTERSGRALPSKTSRSPQGKQRQARRDGWKTQRRQVRGRPRIVCSRIVPYPKSGCRSAYCASLQFITVPGGAVLRSCKKTKRKIMAHLKQRAETHSHSLFVLLIFQTCLVGYPTPGYPSAPVPPQAPDAAPLPPLPQHAPAQPTTVEWDCSSHPRPSSSSLLWRSIVCLILELLSADS</sequence>
<feature type="region of interest" description="Disordered" evidence="1">
    <location>
        <begin position="21"/>
        <end position="55"/>
    </location>
</feature>
<feature type="compositionally biased region" description="Polar residues" evidence="1">
    <location>
        <begin position="29"/>
        <end position="39"/>
    </location>
</feature>
<evidence type="ECO:0000256" key="1">
    <source>
        <dbReference type="SAM" id="MobiDB-lite"/>
    </source>
</evidence>
<dbReference type="AlphaFoldDB" id="A0A699Y700"/>
<evidence type="ECO:0000313" key="2">
    <source>
        <dbReference type="EMBL" id="GFH05947.1"/>
    </source>
</evidence>
<dbReference type="EMBL" id="BLLF01000015">
    <property type="protein sequence ID" value="GFH05947.1"/>
    <property type="molecule type" value="Genomic_DNA"/>
</dbReference>
<feature type="compositionally biased region" description="Pro residues" evidence="1">
    <location>
        <begin position="138"/>
        <end position="155"/>
    </location>
</feature>
<accession>A0A699Y700</accession>
<reference evidence="2 3" key="1">
    <citation type="submission" date="2020-02" db="EMBL/GenBank/DDBJ databases">
        <title>Draft genome sequence of Haematococcus lacustris strain NIES-144.</title>
        <authorList>
            <person name="Morimoto D."/>
            <person name="Nakagawa S."/>
            <person name="Yoshida T."/>
            <person name="Sawayama S."/>
        </authorList>
    </citation>
    <scope>NUCLEOTIDE SEQUENCE [LARGE SCALE GENOMIC DNA]</scope>
    <source>
        <strain evidence="2 3">NIES-144</strain>
    </source>
</reference>
<feature type="region of interest" description="Disordered" evidence="1">
    <location>
        <begin position="138"/>
        <end position="177"/>
    </location>
</feature>
<evidence type="ECO:0000313" key="3">
    <source>
        <dbReference type="Proteomes" id="UP000485058"/>
    </source>
</evidence>
<comment type="caution">
    <text evidence="2">The sequence shown here is derived from an EMBL/GenBank/DDBJ whole genome shotgun (WGS) entry which is preliminary data.</text>
</comment>
<keyword evidence="3" id="KW-1185">Reference proteome</keyword>
<proteinExistence type="predicted"/>
<name>A0A699Y700_HAELA</name>
<organism evidence="2 3">
    <name type="scientific">Haematococcus lacustris</name>
    <name type="common">Green alga</name>
    <name type="synonym">Haematococcus pluvialis</name>
    <dbReference type="NCBI Taxonomy" id="44745"/>
    <lineage>
        <taxon>Eukaryota</taxon>
        <taxon>Viridiplantae</taxon>
        <taxon>Chlorophyta</taxon>
        <taxon>core chlorophytes</taxon>
        <taxon>Chlorophyceae</taxon>
        <taxon>CS clade</taxon>
        <taxon>Chlamydomonadales</taxon>
        <taxon>Haematococcaceae</taxon>
        <taxon>Haematococcus</taxon>
    </lineage>
</organism>
<gene>
    <name evidence="2" type="ORF">HaLaN_00496</name>
</gene>